<evidence type="ECO:0000313" key="2">
    <source>
        <dbReference type="EMBL" id="KUI63137.1"/>
    </source>
</evidence>
<evidence type="ECO:0000313" key="3">
    <source>
        <dbReference type="Proteomes" id="UP000078576"/>
    </source>
</evidence>
<feature type="region of interest" description="Disordered" evidence="1">
    <location>
        <begin position="14"/>
        <end position="35"/>
    </location>
</feature>
<reference evidence="3" key="1">
    <citation type="submission" date="2014-12" db="EMBL/GenBank/DDBJ databases">
        <title>Genome Sequence of Valsa Canker Pathogens Uncovers a Specific Adaption of Colonization on Woody Bark.</title>
        <authorList>
            <person name="Yin Z."/>
            <person name="Liu H."/>
            <person name="Gao X."/>
            <person name="Li Z."/>
            <person name="Song N."/>
            <person name="Ke X."/>
            <person name="Dai Q."/>
            <person name="Wu Y."/>
            <person name="Sun Y."/>
            <person name="Xu J.-R."/>
            <person name="Kang Z.K."/>
            <person name="Wang L."/>
            <person name="Huang L."/>
        </authorList>
    </citation>
    <scope>NUCLEOTIDE SEQUENCE [LARGE SCALE GENOMIC DNA]</scope>
    <source>
        <strain evidence="3">SXYL134</strain>
    </source>
</reference>
<organism evidence="2 3">
    <name type="scientific">Cytospora mali</name>
    <name type="common">Apple Valsa canker fungus</name>
    <name type="synonym">Valsa mali</name>
    <dbReference type="NCBI Taxonomy" id="578113"/>
    <lineage>
        <taxon>Eukaryota</taxon>
        <taxon>Fungi</taxon>
        <taxon>Dikarya</taxon>
        <taxon>Ascomycota</taxon>
        <taxon>Pezizomycotina</taxon>
        <taxon>Sordariomycetes</taxon>
        <taxon>Sordariomycetidae</taxon>
        <taxon>Diaporthales</taxon>
        <taxon>Cytosporaceae</taxon>
        <taxon>Cytospora</taxon>
    </lineage>
</organism>
<dbReference type="Proteomes" id="UP000078576">
    <property type="component" value="Unassembled WGS sequence"/>
</dbReference>
<dbReference type="AlphaFoldDB" id="A0A194VGJ6"/>
<proteinExistence type="predicted"/>
<evidence type="ECO:0000256" key="1">
    <source>
        <dbReference type="SAM" id="MobiDB-lite"/>
    </source>
</evidence>
<gene>
    <name evidence="2" type="ORF">VP1G_11502</name>
</gene>
<dbReference type="EMBL" id="KN714863">
    <property type="protein sequence ID" value="KUI63137.1"/>
    <property type="molecule type" value="Genomic_DNA"/>
</dbReference>
<feature type="compositionally biased region" description="Polar residues" evidence="1">
    <location>
        <begin position="22"/>
        <end position="35"/>
    </location>
</feature>
<protein>
    <submittedName>
        <fullName evidence="2">Uncharacterized protein</fullName>
    </submittedName>
</protein>
<sequence>MRFSKCHVTGGIVTWEEDHHPQGNSHTGGDTTQDTLRIRKGRSVTSWLDALGIVGMIRLDPPDEIDPYGTSLHEGF</sequence>
<accession>A0A194VGJ6</accession>
<name>A0A194VGJ6_CYTMA</name>
<keyword evidence="3" id="KW-1185">Reference proteome</keyword>